<dbReference type="Pfam" id="PF01909">
    <property type="entry name" value="NTP_transf_2"/>
    <property type="match status" value="1"/>
</dbReference>
<proteinExistence type="predicted"/>
<keyword evidence="4" id="KW-0547">Nucleotide-binding</keyword>
<keyword evidence="8" id="KW-1185">Reference proteome</keyword>
<evidence type="ECO:0000259" key="6">
    <source>
        <dbReference type="Pfam" id="PF13427"/>
    </source>
</evidence>
<dbReference type="PIRSF" id="PIRSF000819">
    <property type="entry name" value="Streptomycin_3-adenylyltransf"/>
    <property type="match status" value="1"/>
</dbReference>
<evidence type="ECO:0000256" key="2">
    <source>
        <dbReference type="ARBA" id="ARBA00023251"/>
    </source>
</evidence>
<evidence type="ECO:0000313" key="8">
    <source>
        <dbReference type="Proteomes" id="UP000272528"/>
    </source>
</evidence>
<reference evidence="8" key="1">
    <citation type="submission" date="2018-12" db="EMBL/GenBank/DDBJ databases">
        <title>Genome sequence of Peanibacillus sp.</title>
        <authorList>
            <person name="Subramani G."/>
            <person name="Srinivasan S."/>
            <person name="Kim M.K."/>
        </authorList>
    </citation>
    <scope>NUCLEOTIDE SEQUENCE [LARGE SCALE GENOMIC DNA]</scope>
    <source>
        <strain evidence="8">18JY67-1</strain>
    </source>
</reference>
<dbReference type="Gene3D" id="3.30.460.10">
    <property type="entry name" value="Beta Polymerase, domain 2"/>
    <property type="match status" value="1"/>
</dbReference>
<evidence type="ECO:0000256" key="3">
    <source>
        <dbReference type="ARBA" id="ARBA00047831"/>
    </source>
</evidence>
<protein>
    <recommendedName>
        <fullName evidence="4">Spectinomycin 9-adenylyltransferase</fullName>
    </recommendedName>
</protein>
<sequence length="256" mass="28791">MDTHLFLEEMADSFKQALGENIVGIYLHGSLAMGGFNPDKSDIDIIIIAKSKLTIEETKALTKQLLLLHDELPSGRGIELSIVLAAIAADFVHPAPFEYHYSDYHREKYQRDEDYCCGGFEDPDLAAHFTVIYERGMTIYGKPIREVFMPVDRAFYLQAIIGDIASASAEIMDSPVYYTLNLCRVLLYLREGVVSSKKEAAEWALHALPHEFNPVIAACLGEYSGLAKVHQLGEVELQLQAFAKFMLKEIKEYGDY</sequence>
<keyword evidence="1 4" id="KW-0808">Transferase</keyword>
<evidence type="ECO:0000259" key="5">
    <source>
        <dbReference type="Pfam" id="PF01909"/>
    </source>
</evidence>
<keyword evidence="4" id="KW-0548">Nucleotidyltransferase</keyword>
<dbReference type="Pfam" id="PF13427">
    <property type="entry name" value="AadA_C"/>
    <property type="match status" value="1"/>
</dbReference>
<organism evidence="7 8">
    <name type="scientific">Paenibacillus albus</name>
    <dbReference type="NCBI Taxonomy" id="2495582"/>
    <lineage>
        <taxon>Bacteria</taxon>
        <taxon>Bacillati</taxon>
        <taxon>Bacillota</taxon>
        <taxon>Bacilli</taxon>
        <taxon>Bacillales</taxon>
        <taxon>Paenibacillaceae</taxon>
        <taxon>Paenibacillus</taxon>
    </lineage>
</organism>
<dbReference type="Proteomes" id="UP000272528">
    <property type="component" value="Chromosome"/>
</dbReference>
<dbReference type="GO" id="GO:0005524">
    <property type="term" value="F:ATP binding"/>
    <property type="evidence" value="ECO:0007669"/>
    <property type="project" value="UniProtKB-KW"/>
</dbReference>
<dbReference type="GO" id="GO:0070566">
    <property type="term" value="F:adenylyltransferase activity"/>
    <property type="evidence" value="ECO:0007669"/>
    <property type="project" value="InterPro"/>
</dbReference>
<dbReference type="OrthoDB" id="5643411at2"/>
<dbReference type="KEGG" id="palb:EJC50_15650"/>
<dbReference type="AlphaFoldDB" id="A0A3Q8X605"/>
<feature type="domain" description="Adenylyltransferase AadA C-terminal" evidence="6">
    <location>
        <begin position="146"/>
        <end position="248"/>
    </location>
</feature>
<dbReference type="InterPro" id="IPR043519">
    <property type="entry name" value="NT_sf"/>
</dbReference>
<gene>
    <name evidence="7" type="ORF">EJC50_15650</name>
</gene>
<dbReference type="InterPro" id="IPR024172">
    <property type="entry name" value="AadA/Aad9"/>
</dbReference>
<dbReference type="InterPro" id="IPR025184">
    <property type="entry name" value="AadA_C"/>
</dbReference>
<keyword evidence="2 4" id="KW-0046">Antibiotic resistance</keyword>
<evidence type="ECO:0000256" key="1">
    <source>
        <dbReference type="ARBA" id="ARBA00022679"/>
    </source>
</evidence>
<evidence type="ECO:0000313" key="7">
    <source>
        <dbReference type="EMBL" id="AZN40944.1"/>
    </source>
</evidence>
<dbReference type="InterPro" id="IPR002934">
    <property type="entry name" value="Polymerase_NTP_transf_dom"/>
</dbReference>
<accession>A0A3Q8X605</accession>
<comment type="catalytic activity">
    <reaction evidence="3 4">
        <text>spectinomycin + ATP = 9-O-adenylylspectinomycin + diphosphate</text>
        <dbReference type="Rhea" id="RHEA:63228"/>
        <dbReference type="ChEBI" id="CHEBI:30616"/>
        <dbReference type="ChEBI" id="CHEBI:33019"/>
        <dbReference type="ChEBI" id="CHEBI:146260"/>
        <dbReference type="ChEBI" id="CHEBI:146261"/>
    </reaction>
</comment>
<dbReference type="RefSeq" id="WP_126016513.1">
    <property type="nucleotide sequence ID" value="NZ_CP034437.1"/>
</dbReference>
<name>A0A3Q8X605_9BACL</name>
<feature type="domain" description="Polymerase nucleotidyl transferase" evidence="5">
    <location>
        <begin position="8"/>
        <end position="54"/>
    </location>
</feature>
<keyword evidence="4" id="KW-0067">ATP-binding</keyword>
<dbReference type="SUPFAM" id="SSF81301">
    <property type="entry name" value="Nucleotidyltransferase"/>
    <property type="match status" value="1"/>
</dbReference>
<evidence type="ECO:0000256" key="4">
    <source>
        <dbReference type="PIRNR" id="PIRNR000819"/>
    </source>
</evidence>
<dbReference type="GO" id="GO:0046677">
    <property type="term" value="P:response to antibiotic"/>
    <property type="evidence" value="ECO:0007669"/>
    <property type="project" value="UniProtKB-KW"/>
</dbReference>
<dbReference type="EMBL" id="CP034437">
    <property type="protein sequence ID" value="AZN40944.1"/>
    <property type="molecule type" value="Genomic_DNA"/>
</dbReference>